<gene>
    <name evidence="1" type="primary">ga28033</name>
    <name evidence="1" type="ORF">PR202_ga28033</name>
</gene>
<reference evidence="1" key="1">
    <citation type="journal article" date="2018" name="DNA Res.">
        <title>Multiple hybrid de novo genome assembly of finger millet, an orphan allotetraploid crop.</title>
        <authorList>
            <person name="Hatakeyama M."/>
            <person name="Aluri S."/>
            <person name="Balachadran M.T."/>
            <person name="Sivarajan S.R."/>
            <person name="Patrignani A."/>
            <person name="Gruter S."/>
            <person name="Poveda L."/>
            <person name="Shimizu-Inatsugi R."/>
            <person name="Baeten J."/>
            <person name="Francoijs K.J."/>
            <person name="Nataraja K.N."/>
            <person name="Reddy Y.A.N."/>
            <person name="Phadnis S."/>
            <person name="Ravikumar R.L."/>
            <person name="Schlapbach R."/>
            <person name="Sreeman S.M."/>
            <person name="Shimizu K.K."/>
        </authorList>
    </citation>
    <scope>NUCLEOTIDE SEQUENCE</scope>
</reference>
<reference evidence="1" key="2">
    <citation type="submission" date="2021-12" db="EMBL/GenBank/DDBJ databases">
        <title>Resequencing data analysis of finger millet.</title>
        <authorList>
            <person name="Hatakeyama M."/>
            <person name="Aluri S."/>
            <person name="Balachadran M.T."/>
            <person name="Sivarajan S.R."/>
            <person name="Poveda L."/>
            <person name="Shimizu-Inatsugi R."/>
            <person name="Schlapbach R."/>
            <person name="Sreeman S.M."/>
            <person name="Shimizu K.K."/>
        </authorList>
    </citation>
    <scope>NUCLEOTIDE SEQUENCE</scope>
</reference>
<dbReference type="AlphaFoldDB" id="A0AAV5DHU9"/>
<evidence type="ECO:0000313" key="2">
    <source>
        <dbReference type="Proteomes" id="UP001054889"/>
    </source>
</evidence>
<dbReference type="EMBL" id="BQKI01000017">
    <property type="protein sequence ID" value="GJN09976.1"/>
    <property type="molecule type" value="Genomic_DNA"/>
</dbReference>
<sequence>MEMQLETKLTREKPRCKPTIDQVGISQLYSIARPQLAHHRAAAVAPRRQARRRVTEEQLRGKEKARNCYTIILQTEHTIGSDIKLSLSSNNDMQWEKTKDCSRIYENPITAVVFEQWLAAQMEIMATLDKGTYREEVK</sequence>
<evidence type="ECO:0000313" key="1">
    <source>
        <dbReference type="EMBL" id="GJN09976.1"/>
    </source>
</evidence>
<name>A0AAV5DHU9_ELECO</name>
<organism evidence="1 2">
    <name type="scientific">Eleusine coracana subsp. coracana</name>
    <dbReference type="NCBI Taxonomy" id="191504"/>
    <lineage>
        <taxon>Eukaryota</taxon>
        <taxon>Viridiplantae</taxon>
        <taxon>Streptophyta</taxon>
        <taxon>Embryophyta</taxon>
        <taxon>Tracheophyta</taxon>
        <taxon>Spermatophyta</taxon>
        <taxon>Magnoliopsida</taxon>
        <taxon>Liliopsida</taxon>
        <taxon>Poales</taxon>
        <taxon>Poaceae</taxon>
        <taxon>PACMAD clade</taxon>
        <taxon>Chloridoideae</taxon>
        <taxon>Cynodonteae</taxon>
        <taxon>Eleusininae</taxon>
        <taxon>Eleusine</taxon>
    </lineage>
</organism>
<comment type="caution">
    <text evidence="1">The sequence shown here is derived from an EMBL/GenBank/DDBJ whole genome shotgun (WGS) entry which is preliminary data.</text>
</comment>
<protein>
    <submittedName>
        <fullName evidence="1">Uncharacterized protein</fullName>
    </submittedName>
</protein>
<proteinExistence type="predicted"/>
<accession>A0AAV5DHU9</accession>
<keyword evidence="2" id="KW-1185">Reference proteome</keyword>
<dbReference type="Proteomes" id="UP001054889">
    <property type="component" value="Unassembled WGS sequence"/>
</dbReference>